<keyword evidence="1" id="KW-0812">Transmembrane</keyword>
<dbReference type="EMBL" id="AOIN01000056">
    <property type="protein sequence ID" value="ELY99710.1"/>
    <property type="molecule type" value="Genomic_DNA"/>
</dbReference>
<evidence type="ECO:0000313" key="3">
    <source>
        <dbReference type="Proteomes" id="UP000011693"/>
    </source>
</evidence>
<keyword evidence="3" id="KW-1185">Reference proteome</keyword>
<comment type="caution">
    <text evidence="2">The sequence shown here is derived from an EMBL/GenBank/DDBJ whole genome shotgun (WGS) entry which is preliminary data.</text>
</comment>
<protein>
    <submittedName>
        <fullName evidence="2">Uncharacterized protein</fullName>
    </submittedName>
</protein>
<name>M0ALW2_9EURY</name>
<feature type="transmembrane region" description="Helical" evidence="1">
    <location>
        <begin position="88"/>
        <end position="107"/>
    </location>
</feature>
<reference evidence="2 3" key="1">
    <citation type="journal article" date="2014" name="PLoS Genet.">
        <title>Phylogenetically driven sequencing of extremely halophilic archaea reveals strategies for static and dynamic osmo-response.</title>
        <authorList>
            <person name="Becker E.A."/>
            <person name="Seitzer P.M."/>
            <person name="Tritt A."/>
            <person name="Larsen D."/>
            <person name="Krusor M."/>
            <person name="Yao A.I."/>
            <person name="Wu D."/>
            <person name="Madern D."/>
            <person name="Eisen J.A."/>
            <person name="Darling A.E."/>
            <person name="Facciotti M.T."/>
        </authorList>
    </citation>
    <scope>NUCLEOTIDE SEQUENCE [LARGE SCALE GENOMIC DNA]</scope>
    <source>
        <strain evidence="2 3">JCM 10990</strain>
    </source>
</reference>
<gene>
    <name evidence="2" type="ORF">C482_09502</name>
</gene>
<proteinExistence type="predicted"/>
<accession>M0ALW2</accession>
<dbReference type="Proteomes" id="UP000011693">
    <property type="component" value="Unassembled WGS sequence"/>
</dbReference>
<evidence type="ECO:0000313" key="2">
    <source>
        <dbReference type="EMBL" id="ELY99710.1"/>
    </source>
</evidence>
<feature type="transmembrane region" description="Helical" evidence="1">
    <location>
        <begin position="113"/>
        <end position="132"/>
    </location>
</feature>
<dbReference type="PATRIC" id="fig|1227492.4.peg.1860"/>
<organism evidence="2 3">
    <name type="scientific">Natrialba chahannaoensis JCM 10990</name>
    <dbReference type="NCBI Taxonomy" id="1227492"/>
    <lineage>
        <taxon>Archaea</taxon>
        <taxon>Methanobacteriati</taxon>
        <taxon>Methanobacteriota</taxon>
        <taxon>Stenosarchaea group</taxon>
        <taxon>Halobacteria</taxon>
        <taxon>Halobacteriales</taxon>
        <taxon>Natrialbaceae</taxon>
        <taxon>Natrialba</taxon>
    </lineage>
</organism>
<dbReference type="AlphaFoldDB" id="M0ALW2"/>
<keyword evidence="1" id="KW-0472">Membrane</keyword>
<sequence>MTVDELVDALISRADLPDPSVGATSSISPPVTDDTTVPVETWATIHEQLHQDRLPRLDEEGVLEFEPTCGTVDRVGPGPVGQRLRSPAVVGVVSIVLLFVLAVLVTASMYTAVTVTVAATTFAVWFLPAYGVV</sequence>
<keyword evidence="1" id="KW-1133">Transmembrane helix</keyword>
<evidence type="ECO:0000256" key="1">
    <source>
        <dbReference type="SAM" id="Phobius"/>
    </source>
</evidence>